<keyword evidence="3" id="KW-1185">Reference proteome</keyword>
<dbReference type="AlphaFoldDB" id="A0A8H4ENI6"/>
<comment type="caution">
    <text evidence="2">The sequence shown here is derived from an EMBL/GenBank/DDBJ whole genome shotgun (WGS) entry which is preliminary data.</text>
</comment>
<gene>
    <name evidence="2" type="ORF">F8M41_015061</name>
</gene>
<feature type="compositionally biased region" description="Basic and acidic residues" evidence="1">
    <location>
        <begin position="77"/>
        <end position="87"/>
    </location>
</feature>
<reference evidence="2 3" key="1">
    <citation type="journal article" date="2019" name="Environ. Microbiol.">
        <title>At the nexus of three kingdoms: the genome of the mycorrhizal fungus Gigaspora margarita provides insights into plant, endobacterial and fungal interactions.</title>
        <authorList>
            <person name="Venice F."/>
            <person name="Ghignone S."/>
            <person name="Salvioli di Fossalunga A."/>
            <person name="Amselem J."/>
            <person name="Novero M."/>
            <person name="Xianan X."/>
            <person name="Sedzielewska Toro K."/>
            <person name="Morin E."/>
            <person name="Lipzen A."/>
            <person name="Grigoriev I.V."/>
            <person name="Henrissat B."/>
            <person name="Martin F.M."/>
            <person name="Bonfante P."/>
        </authorList>
    </citation>
    <scope>NUCLEOTIDE SEQUENCE [LARGE SCALE GENOMIC DNA]</scope>
    <source>
        <strain evidence="2 3">BEG34</strain>
    </source>
</reference>
<evidence type="ECO:0000256" key="1">
    <source>
        <dbReference type="SAM" id="MobiDB-lite"/>
    </source>
</evidence>
<protein>
    <submittedName>
        <fullName evidence="2">Uncharacterized protein</fullName>
    </submittedName>
</protein>
<dbReference type="EMBL" id="WTPW01000311">
    <property type="protein sequence ID" value="KAF0524683.1"/>
    <property type="molecule type" value="Genomic_DNA"/>
</dbReference>
<organism evidence="2 3">
    <name type="scientific">Gigaspora margarita</name>
    <dbReference type="NCBI Taxonomy" id="4874"/>
    <lineage>
        <taxon>Eukaryota</taxon>
        <taxon>Fungi</taxon>
        <taxon>Fungi incertae sedis</taxon>
        <taxon>Mucoromycota</taxon>
        <taxon>Glomeromycotina</taxon>
        <taxon>Glomeromycetes</taxon>
        <taxon>Diversisporales</taxon>
        <taxon>Gigasporaceae</taxon>
        <taxon>Gigaspora</taxon>
    </lineage>
</organism>
<dbReference type="OrthoDB" id="2409922at2759"/>
<proteinExistence type="predicted"/>
<feature type="compositionally biased region" description="Polar residues" evidence="1">
    <location>
        <begin position="90"/>
        <end position="108"/>
    </location>
</feature>
<name>A0A8H4ENI6_GIGMA</name>
<feature type="region of interest" description="Disordered" evidence="1">
    <location>
        <begin position="77"/>
        <end position="108"/>
    </location>
</feature>
<dbReference type="Proteomes" id="UP000439903">
    <property type="component" value="Unassembled WGS sequence"/>
</dbReference>
<sequence length="124" mass="13891">MPLSILLESHIIKSNEKLSKSNIKVFCKACVEVLGAEAGKKITLSNKMDRIIQHLKKCVHFVEKMIPEEKDKIFSLSKDNDLNEKRPASPSFSYDTVSNSSKTSSTRKVIVRSSSYGPLDNYAV</sequence>
<evidence type="ECO:0000313" key="2">
    <source>
        <dbReference type="EMBL" id="KAF0524683.1"/>
    </source>
</evidence>
<evidence type="ECO:0000313" key="3">
    <source>
        <dbReference type="Proteomes" id="UP000439903"/>
    </source>
</evidence>
<accession>A0A8H4ENI6</accession>